<evidence type="ECO:0000313" key="1">
    <source>
        <dbReference type="EMBL" id="CAI9606144.1"/>
    </source>
</evidence>
<proteinExistence type="predicted"/>
<gene>
    <name evidence="1" type="ORF">SPARVUS_LOCUS13729956</name>
</gene>
<feature type="non-terminal residue" evidence="1">
    <location>
        <position position="1"/>
    </location>
</feature>
<evidence type="ECO:0000313" key="2">
    <source>
        <dbReference type="Proteomes" id="UP001162483"/>
    </source>
</evidence>
<sequence>KQPLTCPSVPRCPRRSPFHQQFWSSVWAPGCDSLRLHSQVPTVHVRVARRFLNGPVVFWDLSRVPQDYKEGGEEDNFCFRSPRRSQRKWERVPVNFGYPLPKGANP</sequence>
<dbReference type="Proteomes" id="UP001162483">
    <property type="component" value="Unassembled WGS sequence"/>
</dbReference>
<protein>
    <submittedName>
        <fullName evidence="1">Uncharacterized protein</fullName>
    </submittedName>
</protein>
<comment type="caution">
    <text evidence="1">The sequence shown here is derived from an EMBL/GenBank/DDBJ whole genome shotgun (WGS) entry which is preliminary data.</text>
</comment>
<reference evidence="1" key="1">
    <citation type="submission" date="2023-05" db="EMBL/GenBank/DDBJ databases">
        <authorList>
            <person name="Stuckert A."/>
        </authorList>
    </citation>
    <scope>NUCLEOTIDE SEQUENCE</scope>
</reference>
<organism evidence="1 2">
    <name type="scientific">Staurois parvus</name>
    <dbReference type="NCBI Taxonomy" id="386267"/>
    <lineage>
        <taxon>Eukaryota</taxon>
        <taxon>Metazoa</taxon>
        <taxon>Chordata</taxon>
        <taxon>Craniata</taxon>
        <taxon>Vertebrata</taxon>
        <taxon>Euteleostomi</taxon>
        <taxon>Amphibia</taxon>
        <taxon>Batrachia</taxon>
        <taxon>Anura</taxon>
        <taxon>Neobatrachia</taxon>
        <taxon>Ranoidea</taxon>
        <taxon>Ranidae</taxon>
        <taxon>Staurois</taxon>
    </lineage>
</organism>
<dbReference type="EMBL" id="CATNWA010018236">
    <property type="protein sequence ID" value="CAI9606144.1"/>
    <property type="molecule type" value="Genomic_DNA"/>
</dbReference>
<accession>A0ABN9GAH5</accession>
<keyword evidence="2" id="KW-1185">Reference proteome</keyword>
<name>A0ABN9GAH5_9NEOB</name>